<feature type="region of interest" description="Disordered" evidence="1">
    <location>
        <begin position="1"/>
        <end position="490"/>
    </location>
</feature>
<evidence type="ECO:0000259" key="2">
    <source>
        <dbReference type="SMART" id="SM01406"/>
    </source>
</evidence>
<evidence type="ECO:0000313" key="4">
    <source>
        <dbReference type="Proteomes" id="UP000077755"/>
    </source>
</evidence>
<feature type="compositionally biased region" description="Acidic residues" evidence="1">
    <location>
        <begin position="281"/>
        <end position="290"/>
    </location>
</feature>
<dbReference type="Pfam" id="PF04795">
    <property type="entry name" value="PAPA-1"/>
    <property type="match status" value="1"/>
</dbReference>
<feature type="compositionally biased region" description="Basic and acidic residues" evidence="1">
    <location>
        <begin position="367"/>
        <end position="388"/>
    </location>
</feature>
<feature type="compositionally biased region" description="Basic and acidic residues" evidence="1">
    <location>
        <begin position="466"/>
        <end position="488"/>
    </location>
</feature>
<dbReference type="GO" id="GO:0031011">
    <property type="term" value="C:Ino80 complex"/>
    <property type="evidence" value="ECO:0007669"/>
    <property type="project" value="InterPro"/>
</dbReference>
<dbReference type="PANTHER" id="PTHR21561:SF25">
    <property type="entry name" value="OS03G0811500 PROTEIN"/>
    <property type="match status" value="1"/>
</dbReference>
<feature type="compositionally biased region" description="Basic residues" evidence="1">
    <location>
        <begin position="15"/>
        <end position="25"/>
    </location>
</feature>
<dbReference type="InterPro" id="IPR007529">
    <property type="entry name" value="Znf_HIT"/>
</dbReference>
<reference evidence="3" key="1">
    <citation type="journal article" date="2016" name="Nat. Genet.">
        <title>A high-quality carrot genome assembly provides new insights into carotenoid accumulation and asterid genome evolution.</title>
        <authorList>
            <person name="Iorizzo M."/>
            <person name="Ellison S."/>
            <person name="Senalik D."/>
            <person name="Zeng P."/>
            <person name="Satapoomin P."/>
            <person name="Huang J."/>
            <person name="Bowman M."/>
            <person name="Iovene M."/>
            <person name="Sanseverino W."/>
            <person name="Cavagnaro P."/>
            <person name="Yildiz M."/>
            <person name="Macko-Podgorni A."/>
            <person name="Moranska E."/>
            <person name="Grzebelus E."/>
            <person name="Grzebelus D."/>
            <person name="Ashrafi H."/>
            <person name="Zheng Z."/>
            <person name="Cheng S."/>
            <person name="Spooner D."/>
            <person name="Van Deynze A."/>
            <person name="Simon P."/>
        </authorList>
    </citation>
    <scope>NUCLEOTIDE SEQUENCE</scope>
    <source>
        <tissue evidence="3">Leaf</tissue>
    </source>
</reference>
<feature type="compositionally biased region" description="Basic and acidic residues" evidence="1">
    <location>
        <begin position="48"/>
        <end position="60"/>
    </location>
</feature>
<dbReference type="InterPro" id="IPR029523">
    <property type="entry name" value="INO80B/Ies2"/>
</dbReference>
<reference evidence="3" key="2">
    <citation type="submission" date="2022-03" db="EMBL/GenBank/DDBJ databases">
        <title>Draft title - Genomic analysis of global carrot germplasm unveils the trajectory of domestication and the origin of high carotenoid orange carrot.</title>
        <authorList>
            <person name="Iorizzo M."/>
            <person name="Ellison S."/>
            <person name="Senalik D."/>
            <person name="Macko-Podgorni A."/>
            <person name="Grzebelus D."/>
            <person name="Bostan H."/>
            <person name="Rolling W."/>
            <person name="Curaba J."/>
            <person name="Simon P."/>
        </authorList>
    </citation>
    <scope>NUCLEOTIDE SEQUENCE</scope>
    <source>
        <tissue evidence="3">Leaf</tissue>
    </source>
</reference>
<feature type="compositionally biased region" description="Basic and acidic residues" evidence="1">
    <location>
        <begin position="424"/>
        <end position="459"/>
    </location>
</feature>
<feature type="domain" description="INO80 complex subunit B-like conserved region" evidence="2">
    <location>
        <begin position="430"/>
        <end position="515"/>
    </location>
</feature>
<dbReference type="GO" id="GO:0006338">
    <property type="term" value="P:chromatin remodeling"/>
    <property type="evidence" value="ECO:0007669"/>
    <property type="project" value="InterPro"/>
</dbReference>
<feature type="compositionally biased region" description="Polar residues" evidence="1">
    <location>
        <begin position="159"/>
        <end position="179"/>
    </location>
</feature>
<dbReference type="AlphaFoldDB" id="A0AAF1AVI2"/>
<evidence type="ECO:0000313" key="3">
    <source>
        <dbReference type="EMBL" id="WOG94682.1"/>
    </source>
</evidence>
<sequence>MDESGARFEGIASTARKKRSQTSRRPKPESQPLAEGRNKSTLLAQQLPDDKAKISSDEKSGYGGSSKRKKVFNLNLCASRDSSVTKDEGEHAHKKLKKDSGSSTLHNNSGLKVDNEKGGGSNQNHHNGGLASSRNSGSLGDAKEGKLKKVKLKVGGVTRTIQTKPTSHATKPTSHATKPTSHSASGNGSSTKSAKTSTAPRPRPKLILQDDSDEDNSPPLDKKSGLQGTPCKDFSNGDNNHSKEEITSGQMSGRNGSRKQAERSDRVRKSRRMPKKRDLNGESDDEDDDEIRYLEKLRTSKVAAGYKDAGEESGIKQRSLSRDLRGGNVKDFGPSKLGKDGKKAKSERGSQDTDYEEEEEVMSEGEPEAKKKLAKDVTDSPAEGRKEIALTTRQRALLSGKDASSVSIEFPNGLPPPPPRKQKEKLTEVEQQLKKAEAAERRKLQNEKAARESEAEAIRKILGQDSSRKKREDKIKKRQEELAEERAANARTLPPNTIRCVMGPTGTTVTFSEDMGLPCIFDTRTCSYPPPREKCAGPSCNNPYKYRDSATKAPLCSLQCYKAIHEKMDGGNSSGS</sequence>
<keyword evidence="4" id="KW-1185">Reference proteome</keyword>
<dbReference type="SMART" id="SM01406">
    <property type="entry name" value="PAPA-1"/>
    <property type="match status" value="1"/>
</dbReference>
<gene>
    <name evidence="3" type="ORF">DCAR_0313979</name>
</gene>
<feature type="compositionally biased region" description="Polar residues" evidence="1">
    <location>
        <begin position="101"/>
        <end position="110"/>
    </location>
</feature>
<dbReference type="EMBL" id="CP093345">
    <property type="protein sequence ID" value="WOG94682.1"/>
    <property type="molecule type" value="Genomic_DNA"/>
</dbReference>
<proteinExistence type="predicted"/>
<feature type="compositionally biased region" description="Basic and acidic residues" evidence="1">
    <location>
        <begin position="337"/>
        <end position="351"/>
    </location>
</feature>
<protein>
    <recommendedName>
        <fullName evidence="2">INO80 complex subunit B-like conserved region domain-containing protein</fullName>
    </recommendedName>
</protein>
<dbReference type="Pfam" id="PF04438">
    <property type="entry name" value="zf-HIT"/>
    <property type="match status" value="1"/>
</dbReference>
<name>A0AAF1AVI2_DAUCS</name>
<feature type="compositionally biased region" description="Acidic residues" evidence="1">
    <location>
        <begin position="353"/>
        <end position="366"/>
    </location>
</feature>
<dbReference type="Proteomes" id="UP000077755">
    <property type="component" value="Chromosome 3"/>
</dbReference>
<dbReference type="InterPro" id="IPR006880">
    <property type="entry name" value="INO80B_C"/>
</dbReference>
<feature type="compositionally biased region" description="Basic and acidic residues" evidence="1">
    <location>
        <begin position="308"/>
        <end position="325"/>
    </location>
</feature>
<dbReference type="PANTHER" id="PTHR21561">
    <property type="entry name" value="INO80 COMPLEX SUBUNIT B"/>
    <property type="match status" value="1"/>
</dbReference>
<evidence type="ECO:0000256" key="1">
    <source>
        <dbReference type="SAM" id="MobiDB-lite"/>
    </source>
</evidence>
<organism evidence="3 4">
    <name type="scientific">Daucus carota subsp. sativus</name>
    <name type="common">Carrot</name>
    <dbReference type="NCBI Taxonomy" id="79200"/>
    <lineage>
        <taxon>Eukaryota</taxon>
        <taxon>Viridiplantae</taxon>
        <taxon>Streptophyta</taxon>
        <taxon>Embryophyta</taxon>
        <taxon>Tracheophyta</taxon>
        <taxon>Spermatophyta</taxon>
        <taxon>Magnoliopsida</taxon>
        <taxon>eudicotyledons</taxon>
        <taxon>Gunneridae</taxon>
        <taxon>Pentapetalae</taxon>
        <taxon>asterids</taxon>
        <taxon>campanulids</taxon>
        <taxon>Apiales</taxon>
        <taxon>Apiaceae</taxon>
        <taxon>Apioideae</taxon>
        <taxon>Scandiceae</taxon>
        <taxon>Daucinae</taxon>
        <taxon>Daucus</taxon>
        <taxon>Daucus sect. Daucus</taxon>
    </lineage>
</organism>
<accession>A0AAF1AVI2</accession>
<dbReference type="CDD" id="cd23021">
    <property type="entry name" value="zf-HIT_IN80B"/>
    <property type="match status" value="1"/>
</dbReference>
<feature type="compositionally biased region" description="Low complexity" evidence="1">
    <location>
        <begin position="180"/>
        <end position="199"/>
    </location>
</feature>